<dbReference type="EMBL" id="CP063362">
    <property type="protein sequence ID" value="QRG09297.1"/>
    <property type="molecule type" value="Genomic_DNA"/>
</dbReference>
<dbReference type="RefSeq" id="WP_203196221.1">
    <property type="nucleotide sequence ID" value="NZ_CP063362.1"/>
</dbReference>
<reference evidence="10 11" key="1">
    <citation type="submission" date="2020-10" db="EMBL/GenBank/DDBJ databases">
        <title>Degradation of 1,4-Dioxane by Xanthobacter sp. YN2, via a Novel Group-2 Soluble Di-Iron Monooxygenase.</title>
        <authorList>
            <person name="Ma F."/>
            <person name="Wang Y."/>
            <person name="Yang J."/>
            <person name="Guo H."/>
            <person name="Su D."/>
            <person name="Yu L."/>
        </authorList>
    </citation>
    <scope>NUCLEOTIDE SEQUENCE [LARGE SCALE GENOMIC DNA]</scope>
    <source>
        <strain evidence="10 11">YN2</strain>
    </source>
</reference>
<feature type="transmembrane region" description="Helical" evidence="9">
    <location>
        <begin position="65"/>
        <end position="82"/>
    </location>
</feature>
<evidence type="ECO:0000256" key="6">
    <source>
        <dbReference type="ARBA" id="ARBA00022989"/>
    </source>
</evidence>
<dbReference type="KEGG" id="xdi:EZH22_14200"/>
<keyword evidence="11" id="KW-1185">Reference proteome</keyword>
<feature type="transmembrane region" description="Helical" evidence="9">
    <location>
        <begin position="258"/>
        <end position="279"/>
    </location>
</feature>
<feature type="transmembrane region" description="Helical" evidence="9">
    <location>
        <begin position="225"/>
        <end position="251"/>
    </location>
</feature>
<dbReference type="PANTHER" id="PTHR11795:SF445">
    <property type="entry name" value="AMINO ACID ABC TRANSPORTER PERMEASE PROTEIN"/>
    <property type="match status" value="1"/>
</dbReference>
<dbReference type="GO" id="GO:0022857">
    <property type="term" value="F:transmembrane transporter activity"/>
    <property type="evidence" value="ECO:0007669"/>
    <property type="project" value="InterPro"/>
</dbReference>
<feature type="transmembrane region" description="Helical" evidence="9">
    <location>
        <begin position="17"/>
        <end position="37"/>
    </location>
</feature>
<comment type="subcellular location">
    <subcellularLocation>
        <location evidence="1">Cell membrane</location>
        <topology evidence="1">Multi-pass membrane protein</topology>
    </subcellularLocation>
</comment>
<dbReference type="CDD" id="cd06582">
    <property type="entry name" value="TM_PBP1_LivH_like"/>
    <property type="match status" value="1"/>
</dbReference>
<evidence type="ECO:0000256" key="9">
    <source>
        <dbReference type="SAM" id="Phobius"/>
    </source>
</evidence>
<evidence type="ECO:0000313" key="11">
    <source>
        <dbReference type="Proteomes" id="UP000596427"/>
    </source>
</evidence>
<dbReference type="Proteomes" id="UP000596427">
    <property type="component" value="Chromosome"/>
</dbReference>
<evidence type="ECO:0000256" key="4">
    <source>
        <dbReference type="ARBA" id="ARBA00022692"/>
    </source>
</evidence>
<evidence type="ECO:0000256" key="7">
    <source>
        <dbReference type="ARBA" id="ARBA00023136"/>
    </source>
</evidence>
<keyword evidence="7 9" id="KW-0472">Membrane</keyword>
<evidence type="ECO:0000256" key="2">
    <source>
        <dbReference type="ARBA" id="ARBA00022448"/>
    </source>
</evidence>
<feature type="transmembrane region" description="Helical" evidence="9">
    <location>
        <begin position="89"/>
        <end position="118"/>
    </location>
</feature>
<gene>
    <name evidence="10" type="ORF">EZH22_14200</name>
</gene>
<proteinExistence type="inferred from homology"/>
<dbReference type="Pfam" id="PF02653">
    <property type="entry name" value="BPD_transp_2"/>
    <property type="match status" value="1"/>
</dbReference>
<dbReference type="AlphaFoldDB" id="A0A974PT33"/>
<dbReference type="InterPro" id="IPR001851">
    <property type="entry name" value="ABC_transp_permease"/>
</dbReference>
<evidence type="ECO:0000256" key="8">
    <source>
        <dbReference type="ARBA" id="ARBA00037998"/>
    </source>
</evidence>
<evidence type="ECO:0000256" key="1">
    <source>
        <dbReference type="ARBA" id="ARBA00004651"/>
    </source>
</evidence>
<dbReference type="GO" id="GO:0005886">
    <property type="term" value="C:plasma membrane"/>
    <property type="evidence" value="ECO:0007669"/>
    <property type="project" value="UniProtKB-SubCell"/>
</dbReference>
<accession>A0A974PT33</accession>
<protein>
    <submittedName>
        <fullName evidence="10">Branched-chain amino acid ABC transporter permease</fullName>
    </submittedName>
</protein>
<name>A0A974PT33_9HYPH</name>
<evidence type="ECO:0000256" key="5">
    <source>
        <dbReference type="ARBA" id="ARBA00022970"/>
    </source>
</evidence>
<comment type="similarity">
    <text evidence="8">Belongs to the binding-protein-dependent transport system permease family. LivHM subfamily.</text>
</comment>
<organism evidence="10 11">
    <name type="scientific">Xanthobacter dioxanivorans</name>
    <dbReference type="NCBI Taxonomy" id="2528964"/>
    <lineage>
        <taxon>Bacteria</taxon>
        <taxon>Pseudomonadati</taxon>
        <taxon>Pseudomonadota</taxon>
        <taxon>Alphaproteobacteria</taxon>
        <taxon>Hyphomicrobiales</taxon>
        <taxon>Xanthobacteraceae</taxon>
        <taxon>Xanthobacter</taxon>
    </lineage>
</organism>
<dbReference type="GO" id="GO:0006865">
    <property type="term" value="P:amino acid transport"/>
    <property type="evidence" value="ECO:0007669"/>
    <property type="project" value="UniProtKB-KW"/>
</dbReference>
<feature type="transmembrane region" description="Helical" evidence="9">
    <location>
        <begin position="192"/>
        <end position="213"/>
    </location>
</feature>
<keyword evidence="2" id="KW-0813">Transport</keyword>
<dbReference type="PANTHER" id="PTHR11795">
    <property type="entry name" value="BRANCHED-CHAIN AMINO ACID TRANSPORT SYSTEM PERMEASE PROTEIN LIVH"/>
    <property type="match status" value="1"/>
</dbReference>
<evidence type="ECO:0000256" key="3">
    <source>
        <dbReference type="ARBA" id="ARBA00022475"/>
    </source>
</evidence>
<feature type="transmembrane region" description="Helical" evidence="9">
    <location>
        <begin position="44"/>
        <end position="59"/>
    </location>
</feature>
<sequence>MSGEVLLQAAVQGLQMGAIYALIALSMTLIFSVGGLLNFAHGDFLALAMYGSFILYAALKVDAYVAAPFMFLLFLGLGILLFRRLVQPVLAAGVLAGAQLTLGLVFVEQNLILVLFGGDYHTVPTVLSNRNLVIAPLVMPWVLVVGSAAAATLAAVLYVVLMRSDFGRQVRAVTQNRDAAALMGIRIDRIQALAFGLGIGLLGLTGPMIVSQFTLSPTMGLDLTLVALIVMVIGGIGNFLGSMIGGLIIGVAESLGSLLYGGTVGAMIPYGLLIVVLLFRPRGLLGER</sequence>
<dbReference type="InterPro" id="IPR052157">
    <property type="entry name" value="BCAA_transport_permease"/>
</dbReference>
<keyword evidence="4 9" id="KW-0812">Transmembrane</keyword>
<keyword evidence="3" id="KW-1003">Cell membrane</keyword>
<keyword evidence="5" id="KW-0029">Amino-acid transport</keyword>
<evidence type="ECO:0000313" key="10">
    <source>
        <dbReference type="EMBL" id="QRG09297.1"/>
    </source>
</evidence>
<keyword evidence="6 9" id="KW-1133">Transmembrane helix</keyword>
<feature type="transmembrane region" description="Helical" evidence="9">
    <location>
        <begin position="138"/>
        <end position="161"/>
    </location>
</feature>